<evidence type="ECO:0000313" key="2">
    <source>
        <dbReference type="EMBL" id="QCI80346.1"/>
    </source>
</evidence>
<reference evidence="3" key="1">
    <citation type="submission" date="2019-04" db="EMBL/GenBank/DDBJ databases">
        <title>Complete genome sequence of Sphingomonas sp. W1-2-3.</title>
        <authorList>
            <person name="Im W.T."/>
        </authorList>
    </citation>
    <scope>NUCLEOTIDE SEQUENCE [LARGE SCALE GENOMIC DNA]</scope>
    <source>
        <strain evidence="3">W1-2-3</strain>
    </source>
</reference>
<evidence type="ECO:0000313" key="3">
    <source>
        <dbReference type="Proteomes" id="UP000298714"/>
    </source>
</evidence>
<keyword evidence="1" id="KW-0812">Transmembrane</keyword>
<protein>
    <submittedName>
        <fullName evidence="2">DUF3526 domain-containing protein</fullName>
    </submittedName>
</protein>
<dbReference type="InterPro" id="IPR021913">
    <property type="entry name" value="DUF3526"/>
</dbReference>
<keyword evidence="1" id="KW-1133">Transmembrane helix</keyword>
<accession>A0A4D7CBX1</accession>
<evidence type="ECO:0000256" key="1">
    <source>
        <dbReference type="SAM" id="Phobius"/>
    </source>
</evidence>
<sequence>MARKYGVANVEDLPVDFGGLQLEESERQGNIVFDRFYGDLHALYLRQRELLRLSNLLSPLPALQNVSAALAGTDGLHQIAFQQQAETHRRAMVTKLNTDLIEHGREAGWDYTADPSFWTTIEDFRFSPPATRAVLRSIAIDSLILLAWLAAALFVLARSVRSLTVEES</sequence>
<name>A0A4D7CBX1_9SPHN</name>
<dbReference type="KEGG" id="hgn:E6W36_15035"/>
<dbReference type="AlphaFoldDB" id="A0A4D7CBX1"/>
<dbReference type="EMBL" id="CP039704">
    <property type="protein sequence ID" value="QCI80346.1"/>
    <property type="molecule type" value="Genomic_DNA"/>
</dbReference>
<dbReference type="Pfam" id="PF12040">
    <property type="entry name" value="DUF3526"/>
    <property type="match status" value="1"/>
</dbReference>
<dbReference type="Proteomes" id="UP000298714">
    <property type="component" value="Chromosome"/>
</dbReference>
<proteinExistence type="predicted"/>
<feature type="transmembrane region" description="Helical" evidence="1">
    <location>
        <begin position="133"/>
        <end position="157"/>
    </location>
</feature>
<organism evidence="2 3">
    <name type="scientific">Hankyongella ginsenosidimutans</name>
    <dbReference type="NCBI Taxonomy" id="1763828"/>
    <lineage>
        <taxon>Bacteria</taxon>
        <taxon>Pseudomonadati</taxon>
        <taxon>Pseudomonadota</taxon>
        <taxon>Alphaproteobacteria</taxon>
        <taxon>Sphingomonadales</taxon>
        <taxon>Sphingomonadaceae</taxon>
        <taxon>Hankyongella</taxon>
    </lineage>
</organism>
<dbReference type="RefSeq" id="WP_246047827.1">
    <property type="nucleotide sequence ID" value="NZ_CP039704.1"/>
</dbReference>
<keyword evidence="1" id="KW-0472">Membrane</keyword>
<keyword evidence="3" id="KW-1185">Reference proteome</keyword>
<gene>
    <name evidence="2" type="ORF">E6W36_15035</name>
</gene>